<gene>
    <name evidence="1" type="ORF">KIN20_008060</name>
</gene>
<keyword evidence="2" id="KW-1185">Reference proteome</keyword>
<comment type="caution">
    <text evidence="1">The sequence shown here is derived from an EMBL/GenBank/DDBJ whole genome shotgun (WGS) entry which is preliminary data.</text>
</comment>
<accession>A0AAD5MM99</accession>
<protein>
    <submittedName>
        <fullName evidence="1">Uncharacterized protein</fullName>
    </submittedName>
</protein>
<proteinExistence type="predicted"/>
<evidence type="ECO:0000313" key="2">
    <source>
        <dbReference type="Proteomes" id="UP001196413"/>
    </source>
</evidence>
<dbReference type="Proteomes" id="UP001196413">
    <property type="component" value="Unassembled WGS sequence"/>
</dbReference>
<dbReference type="AlphaFoldDB" id="A0AAD5MM99"/>
<reference evidence="1" key="1">
    <citation type="submission" date="2021-06" db="EMBL/GenBank/DDBJ databases">
        <title>Parelaphostrongylus tenuis whole genome reference sequence.</title>
        <authorList>
            <person name="Garwood T.J."/>
            <person name="Larsen P.A."/>
            <person name="Fountain-Jones N.M."/>
            <person name="Garbe J.R."/>
            <person name="Macchietto M.G."/>
            <person name="Kania S.A."/>
            <person name="Gerhold R.W."/>
            <person name="Richards J.E."/>
            <person name="Wolf T.M."/>
        </authorList>
    </citation>
    <scope>NUCLEOTIDE SEQUENCE</scope>
    <source>
        <strain evidence="1">MNPRO001-30</strain>
        <tissue evidence="1">Meninges</tissue>
    </source>
</reference>
<name>A0AAD5MM99_PARTN</name>
<organism evidence="1 2">
    <name type="scientific">Parelaphostrongylus tenuis</name>
    <name type="common">Meningeal worm</name>
    <dbReference type="NCBI Taxonomy" id="148309"/>
    <lineage>
        <taxon>Eukaryota</taxon>
        <taxon>Metazoa</taxon>
        <taxon>Ecdysozoa</taxon>
        <taxon>Nematoda</taxon>
        <taxon>Chromadorea</taxon>
        <taxon>Rhabditida</taxon>
        <taxon>Rhabditina</taxon>
        <taxon>Rhabditomorpha</taxon>
        <taxon>Strongyloidea</taxon>
        <taxon>Metastrongylidae</taxon>
        <taxon>Parelaphostrongylus</taxon>
    </lineage>
</organism>
<evidence type="ECO:0000313" key="1">
    <source>
        <dbReference type="EMBL" id="KAJ1351891.1"/>
    </source>
</evidence>
<sequence>MGDLVATSYTSEGIPKVYASFTTTSGRPYTLSTFRYWVITDDICVRESTAAMMQRITRSDNFTGLAVQNIRRRLHSVQETERPERSG</sequence>
<dbReference type="EMBL" id="JAHQIW010001246">
    <property type="protein sequence ID" value="KAJ1351891.1"/>
    <property type="molecule type" value="Genomic_DNA"/>
</dbReference>